<dbReference type="GO" id="GO:0005739">
    <property type="term" value="C:mitochondrion"/>
    <property type="evidence" value="ECO:0007669"/>
    <property type="project" value="UniProtKB-SubCell"/>
</dbReference>
<dbReference type="InterPro" id="IPR002130">
    <property type="entry name" value="Cyclophilin-type_PPIase_dom"/>
</dbReference>
<feature type="domain" description="PPIase cyclophilin-type" evidence="9">
    <location>
        <begin position="12"/>
        <end position="172"/>
    </location>
</feature>
<comment type="subcellular location">
    <subcellularLocation>
        <location evidence="2">Mitochondrion</location>
    </subcellularLocation>
</comment>
<keyword evidence="6" id="KW-0496">Mitochondrion</keyword>
<comment type="similarity">
    <text evidence="3 8">Belongs to the cyclophilin-type PPIase family.</text>
</comment>
<dbReference type="InterPro" id="IPR024936">
    <property type="entry name" value="Cyclophilin-type_PPIase"/>
</dbReference>
<dbReference type="PROSITE" id="PS50072">
    <property type="entry name" value="CSA_PPIASE_2"/>
    <property type="match status" value="1"/>
</dbReference>
<comment type="function">
    <text evidence="8">PPIases accelerate the folding of proteins. It catalyzes the cis-trans isomerization of proline imidic peptide bonds in oligopeptides.</text>
</comment>
<dbReference type="PIRSF" id="PIRSF001467">
    <property type="entry name" value="Peptidylpro_ismrse"/>
    <property type="match status" value="1"/>
</dbReference>
<comment type="catalytic activity">
    <reaction evidence="1 8">
        <text>[protein]-peptidylproline (omega=180) = [protein]-peptidylproline (omega=0)</text>
        <dbReference type="Rhea" id="RHEA:16237"/>
        <dbReference type="Rhea" id="RHEA-COMP:10747"/>
        <dbReference type="Rhea" id="RHEA-COMP:10748"/>
        <dbReference type="ChEBI" id="CHEBI:83833"/>
        <dbReference type="ChEBI" id="CHEBI:83834"/>
        <dbReference type="EC" id="5.2.1.8"/>
    </reaction>
</comment>
<sequence>MVNTKAFFDVEYAPVGTSAKKVGRINFNLFEDDVPKTAKNFRELCTGKHGFGYKGSSFHRIIPQFMLQGGDFTRGNGTGGRSIYGEKFADENFIHKHTRPGLLSMANAGPNTNGSQFFITTVVTSWLDGKHVVFGEVADPQSMEVVKELEAVGSSSGAVRSAVKPTIVDCGEL</sequence>
<evidence type="ECO:0000256" key="4">
    <source>
        <dbReference type="ARBA" id="ARBA00022946"/>
    </source>
</evidence>
<dbReference type="PANTHER" id="PTHR11071">
    <property type="entry name" value="PEPTIDYL-PROLYL CIS-TRANS ISOMERASE"/>
    <property type="match status" value="1"/>
</dbReference>
<evidence type="ECO:0000256" key="7">
    <source>
        <dbReference type="ARBA" id="ARBA00023235"/>
    </source>
</evidence>
<dbReference type="EMBL" id="JZEE01000040">
    <property type="protein sequence ID" value="KJK68405.1"/>
    <property type="molecule type" value="Genomic_DNA"/>
</dbReference>
<dbReference type="GO" id="GO:0016018">
    <property type="term" value="F:cyclosporin A binding"/>
    <property type="evidence" value="ECO:0007669"/>
    <property type="project" value="TreeGrafter"/>
</dbReference>
<dbReference type="InterPro" id="IPR020892">
    <property type="entry name" value="Cyclophilin-type_PPIase_CS"/>
</dbReference>
<dbReference type="AlphaFoldDB" id="A0A0F0IL38"/>
<evidence type="ECO:0000256" key="8">
    <source>
        <dbReference type="RuleBase" id="RU363019"/>
    </source>
</evidence>
<organism evidence="10 11">
    <name type="scientific">Aspergillus parasiticus (strain ATCC 56775 / NRRL 5862 / SRRC 143 / SU-1)</name>
    <dbReference type="NCBI Taxonomy" id="1403190"/>
    <lineage>
        <taxon>Eukaryota</taxon>
        <taxon>Fungi</taxon>
        <taxon>Dikarya</taxon>
        <taxon>Ascomycota</taxon>
        <taxon>Pezizomycotina</taxon>
        <taxon>Eurotiomycetes</taxon>
        <taxon>Eurotiomycetidae</taxon>
        <taxon>Eurotiales</taxon>
        <taxon>Aspergillaceae</taxon>
        <taxon>Aspergillus</taxon>
        <taxon>Aspergillus subgen. Circumdati</taxon>
    </lineage>
</organism>
<evidence type="ECO:0000256" key="1">
    <source>
        <dbReference type="ARBA" id="ARBA00000971"/>
    </source>
</evidence>
<evidence type="ECO:0000256" key="5">
    <source>
        <dbReference type="ARBA" id="ARBA00023110"/>
    </source>
</evidence>
<dbReference type="Gene3D" id="2.40.100.10">
    <property type="entry name" value="Cyclophilin-like"/>
    <property type="match status" value="1"/>
</dbReference>
<dbReference type="InterPro" id="IPR029000">
    <property type="entry name" value="Cyclophilin-like_dom_sf"/>
</dbReference>
<evidence type="ECO:0000256" key="3">
    <source>
        <dbReference type="ARBA" id="ARBA00007365"/>
    </source>
</evidence>
<comment type="caution">
    <text evidence="10">The sequence shown here is derived from an EMBL/GenBank/DDBJ whole genome shotgun (WGS) entry which is preliminary data.</text>
</comment>
<evidence type="ECO:0000313" key="10">
    <source>
        <dbReference type="EMBL" id="KJK68405.1"/>
    </source>
</evidence>
<dbReference type="EC" id="5.2.1.8" evidence="8"/>
<dbReference type="SUPFAM" id="SSF50891">
    <property type="entry name" value="Cyclophilin-like"/>
    <property type="match status" value="1"/>
</dbReference>
<dbReference type="STRING" id="1403190.A0A0F0IL38"/>
<evidence type="ECO:0000313" key="11">
    <source>
        <dbReference type="Proteomes" id="UP000033540"/>
    </source>
</evidence>
<dbReference type="OrthoDB" id="193499at2759"/>
<evidence type="ECO:0000259" key="9">
    <source>
        <dbReference type="PROSITE" id="PS50072"/>
    </source>
</evidence>
<dbReference type="Pfam" id="PF00160">
    <property type="entry name" value="Pro_isomerase"/>
    <property type="match status" value="1"/>
</dbReference>
<keyword evidence="7 8" id="KW-0413">Isomerase</keyword>
<dbReference type="Proteomes" id="UP000033540">
    <property type="component" value="Unassembled WGS sequence"/>
</dbReference>
<name>A0A0F0IL38_ASPPU</name>
<dbReference type="GO" id="GO:0003755">
    <property type="term" value="F:peptidyl-prolyl cis-trans isomerase activity"/>
    <property type="evidence" value="ECO:0007669"/>
    <property type="project" value="UniProtKB-UniRule"/>
</dbReference>
<keyword evidence="4" id="KW-0809">Transit peptide</keyword>
<evidence type="ECO:0000256" key="2">
    <source>
        <dbReference type="ARBA" id="ARBA00004173"/>
    </source>
</evidence>
<keyword evidence="5 8" id="KW-0697">Rotamase</keyword>
<protein>
    <recommendedName>
        <fullName evidence="8">Peptidyl-prolyl cis-trans isomerase</fullName>
        <shortName evidence="8">PPIase</shortName>
        <ecNumber evidence="8">5.2.1.8</ecNumber>
    </recommendedName>
</protein>
<evidence type="ECO:0000256" key="6">
    <source>
        <dbReference type="ARBA" id="ARBA00023128"/>
    </source>
</evidence>
<dbReference type="PRINTS" id="PR00153">
    <property type="entry name" value="CSAPPISMRASE"/>
</dbReference>
<proteinExistence type="inferred from homology"/>
<reference evidence="10 11" key="1">
    <citation type="submission" date="2015-02" db="EMBL/GenBank/DDBJ databases">
        <title>Draft genome sequence of Aspergillus parasiticus SU-1.</title>
        <authorList>
            <person name="Yu J."/>
            <person name="Fedorova N."/>
            <person name="Yin Y."/>
            <person name="Losada L."/>
            <person name="Zafar N."/>
            <person name="Taujale R."/>
            <person name="Ehrlich K.C."/>
            <person name="Bhatnagar D."/>
            <person name="Cleveland T.E."/>
            <person name="Bennett J.W."/>
            <person name="Nierman W.C."/>
        </authorList>
    </citation>
    <scope>NUCLEOTIDE SEQUENCE [LARGE SCALE GENOMIC DNA]</scope>
    <source>
        <strain evidence="11">ATCC 56775 / NRRL 5862 / SRRC 143 / SU-1</strain>
    </source>
</reference>
<gene>
    <name evidence="10" type="ORF">P875_00076093</name>
</gene>
<dbReference type="FunFam" id="2.40.100.10:FF:000032">
    <property type="entry name" value="Peptidyl-prolyl cis-trans isomerase"/>
    <property type="match status" value="1"/>
</dbReference>
<accession>A0A0F0IL38</accession>
<dbReference type="GO" id="GO:0006457">
    <property type="term" value="P:protein folding"/>
    <property type="evidence" value="ECO:0007669"/>
    <property type="project" value="InterPro"/>
</dbReference>
<dbReference type="PROSITE" id="PS00170">
    <property type="entry name" value="CSA_PPIASE_1"/>
    <property type="match status" value="1"/>
</dbReference>
<dbReference type="PANTHER" id="PTHR11071:SF385">
    <property type="entry name" value="PEPTIDYL-PROLYL CIS-TRANS ISOMERASE"/>
    <property type="match status" value="1"/>
</dbReference>